<dbReference type="AlphaFoldDB" id="A0AAV8RSX0"/>
<proteinExistence type="predicted"/>
<comment type="caution">
    <text evidence="2">The sequence shown here is derived from an EMBL/GenBank/DDBJ whole genome shotgun (WGS) entry which is preliminary data.</text>
</comment>
<organism evidence="2 3">
    <name type="scientific">Ensete ventricosum</name>
    <name type="common">Abyssinian banana</name>
    <name type="synonym">Musa ensete</name>
    <dbReference type="NCBI Taxonomy" id="4639"/>
    <lineage>
        <taxon>Eukaryota</taxon>
        <taxon>Viridiplantae</taxon>
        <taxon>Streptophyta</taxon>
        <taxon>Embryophyta</taxon>
        <taxon>Tracheophyta</taxon>
        <taxon>Spermatophyta</taxon>
        <taxon>Magnoliopsida</taxon>
        <taxon>Liliopsida</taxon>
        <taxon>Zingiberales</taxon>
        <taxon>Musaceae</taxon>
        <taxon>Ensete</taxon>
    </lineage>
</organism>
<protein>
    <submittedName>
        <fullName evidence="2">Uncharacterized protein</fullName>
    </submittedName>
</protein>
<evidence type="ECO:0000256" key="1">
    <source>
        <dbReference type="SAM" id="MobiDB-lite"/>
    </source>
</evidence>
<dbReference type="EMBL" id="JAQQAF010000002">
    <property type="protein sequence ID" value="KAJ8505729.1"/>
    <property type="molecule type" value="Genomic_DNA"/>
</dbReference>
<accession>A0AAV8RSX0</accession>
<reference evidence="2 3" key="1">
    <citation type="submission" date="2022-12" db="EMBL/GenBank/DDBJ databases">
        <title>Chromosome-scale assembly of the Ensete ventricosum genome.</title>
        <authorList>
            <person name="Dussert Y."/>
            <person name="Stocks J."/>
            <person name="Wendawek A."/>
            <person name="Woldeyes F."/>
            <person name="Nichols R.A."/>
            <person name="Borrell J.S."/>
        </authorList>
    </citation>
    <scope>NUCLEOTIDE SEQUENCE [LARGE SCALE GENOMIC DNA]</scope>
    <source>
        <strain evidence="3">cv. Maze</strain>
        <tissue evidence="2">Seeds</tissue>
    </source>
</reference>
<dbReference type="PANTHER" id="PTHR34546">
    <property type="entry name" value="OS06G0153600 PROTEIN"/>
    <property type="match status" value="1"/>
</dbReference>
<sequence>MDRRLQPHADLDRLWADEIRYFHSLWRRDPPPNRNRNPRVSSGPDPLHANTVAFKREPKRKERMPTEKAASPRRPDEAGTSDPPLVDSWAKLASLTALEPNPPTGWADVAPPPVVERPPVSAEVQARLTAARFHHNGLKASH</sequence>
<keyword evidence="3" id="KW-1185">Reference proteome</keyword>
<feature type="region of interest" description="Disordered" evidence="1">
    <location>
        <begin position="26"/>
        <end position="89"/>
    </location>
</feature>
<dbReference type="PANTHER" id="PTHR34546:SF3">
    <property type="entry name" value="OS06G0153600 PROTEIN"/>
    <property type="match status" value="1"/>
</dbReference>
<evidence type="ECO:0000313" key="2">
    <source>
        <dbReference type="EMBL" id="KAJ8505729.1"/>
    </source>
</evidence>
<evidence type="ECO:0000313" key="3">
    <source>
        <dbReference type="Proteomes" id="UP001222027"/>
    </source>
</evidence>
<dbReference type="Proteomes" id="UP001222027">
    <property type="component" value="Unassembled WGS sequence"/>
</dbReference>
<name>A0AAV8RSX0_ENSVE</name>
<feature type="compositionally biased region" description="Basic and acidic residues" evidence="1">
    <location>
        <begin position="54"/>
        <end position="66"/>
    </location>
</feature>
<gene>
    <name evidence="2" type="ORF">OPV22_006615</name>
</gene>